<dbReference type="PROSITE" id="PS50850">
    <property type="entry name" value="MFS"/>
    <property type="match status" value="1"/>
</dbReference>
<feature type="transmembrane region" description="Helical" evidence="4">
    <location>
        <begin position="360"/>
        <end position="381"/>
    </location>
</feature>
<feature type="transmembrane region" description="Helical" evidence="4">
    <location>
        <begin position="241"/>
        <end position="267"/>
    </location>
</feature>
<feature type="transmembrane region" description="Helical" evidence="4">
    <location>
        <begin position="393"/>
        <end position="414"/>
    </location>
</feature>
<evidence type="ECO:0000256" key="4">
    <source>
        <dbReference type="SAM" id="Phobius"/>
    </source>
</evidence>
<evidence type="ECO:0000256" key="1">
    <source>
        <dbReference type="ARBA" id="ARBA00022692"/>
    </source>
</evidence>
<feature type="transmembrane region" description="Helical" evidence="4">
    <location>
        <begin position="331"/>
        <end position="353"/>
    </location>
</feature>
<evidence type="ECO:0000256" key="3">
    <source>
        <dbReference type="ARBA" id="ARBA00023136"/>
    </source>
</evidence>
<accession>A0A1H4CWD0</accession>
<keyword evidence="3 4" id="KW-0472">Membrane</keyword>
<dbReference type="OrthoDB" id="9770492at2"/>
<dbReference type="EMBL" id="FNQY01000038">
    <property type="protein sequence ID" value="SEA64640.1"/>
    <property type="molecule type" value="Genomic_DNA"/>
</dbReference>
<feature type="transmembrane region" description="Helical" evidence="4">
    <location>
        <begin position="188"/>
        <end position="206"/>
    </location>
</feature>
<feature type="transmembrane region" description="Helical" evidence="4">
    <location>
        <begin position="66"/>
        <end position="88"/>
    </location>
</feature>
<gene>
    <name evidence="6" type="ORF">SAMN05192529_13810</name>
</gene>
<dbReference type="Pfam" id="PF07690">
    <property type="entry name" value="MFS_1"/>
    <property type="match status" value="1"/>
</dbReference>
<feature type="transmembrane region" description="Helical" evidence="4">
    <location>
        <begin position="279"/>
        <end position="299"/>
    </location>
</feature>
<dbReference type="GO" id="GO:0022857">
    <property type="term" value="F:transmembrane transporter activity"/>
    <property type="evidence" value="ECO:0007669"/>
    <property type="project" value="InterPro"/>
</dbReference>
<reference evidence="6 7" key="1">
    <citation type="submission" date="2016-10" db="EMBL/GenBank/DDBJ databases">
        <authorList>
            <person name="de Groot N.N."/>
        </authorList>
    </citation>
    <scope>NUCLEOTIDE SEQUENCE [LARGE SCALE GENOMIC DNA]</scope>
    <source>
        <strain evidence="6 7">Vu-144</strain>
    </source>
</reference>
<dbReference type="Gene3D" id="1.20.1250.20">
    <property type="entry name" value="MFS general substrate transporter like domains"/>
    <property type="match status" value="2"/>
</dbReference>
<evidence type="ECO:0000313" key="6">
    <source>
        <dbReference type="EMBL" id="SEA64640.1"/>
    </source>
</evidence>
<feature type="transmembrane region" description="Helical" evidence="4">
    <location>
        <begin position="161"/>
        <end position="182"/>
    </location>
</feature>
<dbReference type="CDD" id="cd17478">
    <property type="entry name" value="MFS_FsR"/>
    <property type="match status" value="1"/>
</dbReference>
<dbReference type="InterPro" id="IPR020846">
    <property type="entry name" value="MFS_dom"/>
</dbReference>
<evidence type="ECO:0000313" key="7">
    <source>
        <dbReference type="Proteomes" id="UP000199041"/>
    </source>
</evidence>
<feature type="transmembrane region" description="Helical" evidence="4">
    <location>
        <begin position="306"/>
        <end position="325"/>
    </location>
</feature>
<dbReference type="PANTHER" id="PTHR43129">
    <property type="entry name" value="FOSMIDOMYCIN RESISTANCE PROTEIN"/>
    <property type="match status" value="1"/>
</dbReference>
<dbReference type="GO" id="GO:0005886">
    <property type="term" value="C:plasma membrane"/>
    <property type="evidence" value="ECO:0007669"/>
    <property type="project" value="TreeGrafter"/>
</dbReference>
<dbReference type="Proteomes" id="UP000199041">
    <property type="component" value="Unassembled WGS sequence"/>
</dbReference>
<dbReference type="AlphaFoldDB" id="A0A1H4CWD0"/>
<dbReference type="SUPFAM" id="SSF103473">
    <property type="entry name" value="MFS general substrate transporter"/>
    <property type="match status" value="1"/>
</dbReference>
<evidence type="ECO:0000256" key="2">
    <source>
        <dbReference type="ARBA" id="ARBA00022989"/>
    </source>
</evidence>
<keyword evidence="1 4" id="KW-0812">Transmembrane</keyword>
<protein>
    <submittedName>
        <fullName evidence="6">MFS transporter, FSR family, fosmidomycin resistance protein</fullName>
    </submittedName>
</protein>
<dbReference type="STRING" id="551991.SAMN05192529_13810"/>
<name>A0A1H4CWD0_9BACT</name>
<feature type="domain" description="Major facilitator superfamily (MFS) profile" evidence="5">
    <location>
        <begin position="35"/>
        <end position="417"/>
    </location>
</feature>
<sequence length="422" mass="46162">MKRPKPNRPQKSQGVITNLDTEDIKSTTEKTVFAILFTISFCHLLNDMMQSVIPAVYPIIKDKYKLSFTQIGLITLTFQLTASLLQPFVGRYTDKKPRPFSLSIGMGFTLIGLVALAYATSFYLILLSVALIGLGSSVFHPESSRVAHLASGGQKGLAQSIFQVGGNAGSAVGPLLAAVIIVPYGQFYIIWFALAAILGMLVLIRVGKWYQAKLLWTKKSPKTEVNIHGPYLSKKRVSWSIAILLVLIFSKYFYMASMTSYFTFYLIQKFNVSVQASQLYLFAFLGAVAIGTVMGGSLGDKFGRKYIIWVSILGVAPFTLLLPYVGLVWTIILAVIIGLILSSAFSAILVYATDLVPGKVGMIAGLFFGFAFGMGGIGSAFLGWLADRTSIDYIFRLCAYLPLLGIITGFLPNLEHHPKGHK</sequence>
<proteinExistence type="predicted"/>
<organism evidence="6 7">
    <name type="scientific">Arachidicoccus rhizosphaerae</name>
    <dbReference type="NCBI Taxonomy" id="551991"/>
    <lineage>
        <taxon>Bacteria</taxon>
        <taxon>Pseudomonadati</taxon>
        <taxon>Bacteroidota</taxon>
        <taxon>Chitinophagia</taxon>
        <taxon>Chitinophagales</taxon>
        <taxon>Chitinophagaceae</taxon>
        <taxon>Arachidicoccus</taxon>
    </lineage>
</organism>
<evidence type="ECO:0000259" key="5">
    <source>
        <dbReference type="PROSITE" id="PS50850"/>
    </source>
</evidence>
<dbReference type="InterPro" id="IPR036259">
    <property type="entry name" value="MFS_trans_sf"/>
</dbReference>
<keyword evidence="2 4" id="KW-1133">Transmembrane helix</keyword>
<feature type="transmembrane region" description="Helical" evidence="4">
    <location>
        <begin position="32"/>
        <end position="60"/>
    </location>
</feature>
<dbReference type="PANTHER" id="PTHR43129:SF1">
    <property type="entry name" value="FOSMIDOMYCIN RESISTANCE PROTEIN"/>
    <property type="match status" value="1"/>
</dbReference>
<dbReference type="InterPro" id="IPR011701">
    <property type="entry name" value="MFS"/>
</dbReference>
<keyword evidence="7" id="KW-1185">Reference proteome</keyword>